<evidence type="ECO:0000313" key="1">
    <source>
        <dbReference type="EMBL" id="SFN51761.1"/>
    </source>
</evidence>
<evidence type="ECO:0000313" key="2">
    <source>
        <dbReference type="Proteomes" id="UP000198769"/>
    </source>
</evidence>
<dbReference type="Proteomes" id="UP000198769">
    <property type="component" value="Unassembled WGS sequence"/>
</dbReference>
<name>A0A1I4ZNB3_CHROL</name>
<accession>A0A1I4ZNB3</accession>
<keyword evidence="2" id="KW-1185">Reference proteome</keyword>
<proteinExistence type="predicted"/>
<organism evidence="1 2">
    <name type="scientific">Chryseobacterium oleae</name>
    <dbReference type="NCBI Taxonomy" id="491207"/>
    <lineage>
        <taxon>Bacteria</taxon>
        <taxon>Pseudomonadati</taxon>
        <taxon>Bacteroidota</taxon>
        <taxon>Flavobacteriia</taxon>
        <taxon>Flavobacteriales</taxon>
        <taxon>Weeksellaceae</taxon>
        <taxon>Chryseobacterium group</taxon>
        <taxon>Chryseobacterium</taxon>
    </lineage>
</organism>
<protein>
    <submittedName>
        <fullName evidence="1">Uncharacterized protein</fullName>
    </submittedName>
</protein>
<gene>
    <name evidence="1" type="ORF">SAMN05421594_3117</name>
</gene>
<dbReference type="AlphaFoldDB" id="A0A1I4ZNB3"/>
<sequence length="34" mass="3897">MASNLILLSSLKKIKQQLAKMINITISNDLNYYL</sequence>
<reference evidence="2" key="1">
    <citation type="submission" date="2016-10" db="EMBL/GenBank/DDBJ databases">
        <authorList>
            <person name="Varghese N."/>
            <person name="Submissions S."/>
        </authorList>
    </citation>
    <scope>NUCLEOTIDE SEQUENCE [LARGE SCALE GENOMIC DNA]</scope>
    <source>
        <strain evidence="2">DSM 25575</strain>
    </source>
</reference>
<dbReference type="EMBL" id="FOVD01000004">
    <property type="protein sequence ID" value="SFN51761.1"/>
    <property type="molecule type" value="Genomic_DNA"/>
</dbReference>